<proteinExistence type="inferred from homology"/>
<organism evidence="9 10">
    <name type="scientific">Genlisea aurea</name>
    <dbReference type="NCBI Taxonomy" id="192259"/>
    <lineage>
        <taxon>Eukaryota</taxon>
        <taxon>Viridiplantae</taxon>
        <taxon>Streptophyta</taxon>
        <taxon>Embryophyta</taxon>
        <taxon>Tracheophyta</taxon>
        <taxon>Spermatophyta</taxon>
        <taxon>Magnoliopsida</taxon>
        <taxon>eudicotyledons</taxon>
        <taxon>Gunneridae</taxon>
        <taxon>Pentapetalae</taxon>
        <taxon>asterids</taxon>
        <taxon>lamiids</taxon>
        <taxon>Lamiales</taxon>
        <taxon>Lentibulariaceae</taxon>
        <taxon>Genlisea</taxon>
    </lineage>
</organism>
<feature type="transmembrane region" description="Helical" evidence="7">
    <location>
        <begin position="156"/>
        <end position="175"/>
    </location>
</feature>
<evidence type="ECO:0000256" key="3">
    <source>
        <dbReference type="ARBA" id="ARBA00022692"/>
    </source>
</evidence>
<sequence>IVNDFPAVSEVAAVAADSFFPVAALQYLIDYVHVSTGLDWWASIALATLFIRVVQIPVMIHQLKVTSKINLLRPHMEKLQQEMENVGMDHVERQAKLKALYKEHGVSPFTPLKGILISGPIFCSFFFAVRKLAENVPSFKQGGTLWFTDLTTPDSLYILPLLTALLFWSTVELNSEEGNGAVKWMSRVFAVLIVPFTLSLPKAIFCYWVPSNLFSLAYGRVLKRVEVKKFLGIPIPTVDPPS</sequence>
<dbReference type="PANTHER" id="PTHR12428:SF34">
    <property type="entry name" value="MITOCHONDRIAL INNER MEMBRANE PROTEIN OXA1-LIKE"/>
    <property type="match status" value="1"/>
</dbReference>
<name>S8E5Z5_9LAMI</name>
<dbReference type="OrthoDB" id="2148490at2759"/>
<evidence type="ECO:0000256" key="7">
    <source>
        <dbReference type="SAM" id="Phobius"/>
    </source>
</evidence>
<dbReference type="Pfam" id="PF02096">
    <property type="entry name" value="60KD_IMP"/>
    <property type="match status" value="1"/>
</dbReference>
<accession>S8E5Z5</accession>
<evidence type="ECO:0000256" key="6">
    <source>
        <dbReference type="RuleBase" id="RU003945"/>
    </source>
</evidence>
<feature type="non-terminal residue" evidence="9">
    <location>
        <position position="1"/>
    </location>
</feature>
<feature type="transmembrane region" description="Helical" evidence="7">
    <location>
        <begin position="40"/>
        <end position="60"/>
    </location>
</feature>
<dbReference type="Proteomes" id="UP000015453">
    <property type="component" value="Unassembled WGS sequence"/>
</dbReference>
<dbReference type="GO" id="GO:0032977">
    <property type="term" value="F:membrane insertase activity"/>
    <property type="evidence" value="ECO:0007669"/>
    <property type="project" value="InterPro"/>
</dbReference>
<dbReference type="PANTHER" id="PTHR12428">
    <property type="entry name" value="OXA1"/>
    <property type="match status" value="1"/>
</dbReference>
<keyword evidence="4 7" id="KW-1133">Transmembrane helix</keyword>
<evidence type="ECO:0000259" key="8">
    <source>
        <dbReference type="Pfam" id="PF02096"/>
    </source>
</evidence>
<dbReference type="NCBIfam" id="TIGR03592">
    <property type="entry name" value="yidC_oxa1_cterm"/>
    <property type="match status" value="1"/>
</dbReference>
<keyword evidence="3 6" id="KW-0812">Transmembrane</keyword>
<evidence type="ECO:0000256" key="2">
    <source>
        <dbReference type="ARBA" id="ARBA00010583"/>
    </source>
</evidence>
<reference evidence="9 10" key="1">
    <citation type="journal article" date="2013" name="BMC Genomics">
        <title>The miniature genome of a carnivorous plant Genlisea aurea contains a low number of genes and short non-coding sequences.</title>
        <authorList>
            <person name="Leushkin E.V."/>
            <person name="Sutormin R.A."/>
            <person name="Nabieva E.R."/>
            <person name="Penin A.A."/>
            <person name="Kondrashov A.S."/>
            <person name="Logacheva M.D."/>
        </authorList>
    </citation>
    <scope>NUCLEOTIDE SEQUENCE [LARGE SCALE GENOMIC DNA]</scope>
</reference>
<dbReference type="AlphaFoldDB" id="S8E5Z5"/>
<feature type="non-terminal residue" evidence="9">
    <location>
        <position position="242"/>
    </location>
</feature>
<comment type="similarity">
    <text evidence="2">Belongs to the OXA1/ALB3/YidC (TC 2.A.9.2) family.</text>
</comment>
<evidence type="ECO:0000313" key="9">
    <source>
        <dbReference type="EMBL" id="EPS67807.1"/>
    </source>
</evidence>
<keyword evidence="5 7" id="KW-0472">Membrane</keyword>
<comment type="similarity">
    <text evidence="6">Belongs to the OXA1/ALB3/YidC family.</text>
</comment>
<gene>
    <name evidence="9" type="ORF">M569_06967</name>
</gene>
<protein>
    <recommendedName>
        <fullName evidence="8">Membrane insertase YidC/Oxa/ALB C-terminal domain-containing protein</fullName>
    </recommendedName>
</protein>
<dbReference type="CDD" id="cd20069">
    <property type="entry name" value="5TM_Oxa1-like"/>
    <property type="match status" value="1"/>
</dbReference>
<dbReference type="InterPro" id="IPR028055">
    <property type="entry name" value="YidC/Oxa/ALB_C"/>
</dbReference>
<keyword evidence="10" id="KW-1185">Reference proteome</keyword>
<evidence type="ECO:0000256" key="4">
    <source>
        <dbReference type="ARBA" id="ARBA00022989"/>
    </source>
</evidence>
<evidence type="ECO:0000313" key="10">
    <source>
        <dbReference type="Proteomes" id="UP000015453"/>
    </source>
</evidence>
<comment type="subcellular location">
    <subcellularLocation>
        <location evidence="1 6">Membrane</location>
        <topology evidence="1 6">Multi-pass membrane protein</topology>
    </subcellularLocation>
</comment>
<evidence type="ECO:0000256" key="5">
    <source>
        <dbReference type="ARBA" id="ARBA00023136"/>
    </source>
</evidence>
<evidence type="ECO:0000256" key="1">
    <source>
        <dbReference type="ARBA" id="ARBA00004141"/>
    </source>
</evidence>
<feature type="transmembrane region" description="Helical" evidence="7">
    <location>
        <begin position="187"/>
        <end position="210"/>
    </location>
</feature>
<dbReference type="GO" id="GO:0032979">
    <property type="term" value="P:protein insertion into mitochondrial inner membrane from matrix"/>
    <property type="evidence" value="ECO:0007669"/>
    <property type="project" value="TreeGrafter"/>
</dbReference>
<dbReference type="GO" id="GO:0005743">
    <property type="term" value="C:mitochondrial inner membrane"/>
    <property type="evidence" value="ECO:0007669"/>
    <property type="project" value="TreeGrafter"/>
</dbReference>
<dbReference type="InterPro" id="IPR001708">
    <property type="entry name" value="YidC/ALB3/OXA1/COX18"/>
</dbReference>
<dbReference type="EMBL" id="AUSU01002915">
    <property type="protein sequence ID" value="EPS67807.1"/>
    <property type="molecule type" value="Genomic_DNA"/>
</dbReference>
<comment type="caution">
    <text evidence="9">The sequence shown here is derived from an EMBL/GenBank/DDBJ whole genome shotgun (WGS) entry which is preliminary data.</text>
</comment>
<feature type="transmembrane region" description="Helical" evidence="7">
    <location>
        <begin position="112"/>
        <end position="129"/>
    </location>
</feature>
<feature type="domain" description="Membrane insertase YidC/Oxa/ALB C-terminal" evidence="8">
    <location>
        <begin position="40"/>
        <end position="218"/>
    </location>
</feature>